<organism evidence="8 9">
    <name type="scientific">Gleimia europaea ACS-120-V-Col10b</name>
    <dbReference type="NCBI Taxonomy" id="883069"/>
    <lineage>
        <taxon>Bacteria</taxon>
        <taxon>Bacillati</taxon>
        <taxon>Actinomycetota</taxon>
        <taxon>Actinomycetes</taxon>
        <taxon>Actinomycetales</taxon>
        <taxon>Actinomycetaceae</taxon>
        <taxon>Gleimia</taxon>
    </lineage>
</organism>
<evidence type="ECO:0000256" key="3">
    <source>
        <dbReference type="ARBA" id="ARBA00022448"/>
    </source>
</evidence>
<comment type="subcellular location">
    <subcellularLocation>
        <location evidence="1">Cell membrane</location>
        <topology evidence="1">Peripheral membrane protein</topology>
    </subcellularLocation>
</comment>
<evidence type="ECO:0000256" key="4">
    <source>
        <dbReference type="ARBA" id="ARBA00022741"/>
    </source>
</evidence>
<dbReference type="EMBL" id="AGWN01000005">
    <property type="protein sequence ID" value="EPD29320.1"/>
    <property type="molecule type" value="Genomic_DNA"/>
</dbReference>
<evidence type="ECO:0000256" key="6">
    <source>
        <dbReference type="ARBA" id="ARBA00023251"/>
    </source>
</evidence>
<dbReference type="SUPFAM" id="SSF52540">
    <property type="entry name" value="P-loop containing nucleoside triphosphate hydrolases"/>
    <property type="match status" value="1"/>
</dbReference>
<gene>
    <name evidence="8" type="ORF">HMPREF9238_01632</name>
</gene>
<dbReference type="InterPro" id="IPR003593">
    <property type="entry name" value="AAA+_ATPase"/>
</dbReference>
<name>A0A9W5RCL5_9ACTO</name>
<evidence type="ECO:0000256" key="2">
    <source>
        <dbReference type="ARBA" id="ARBA00005417"/>
    </source>
</evidence>
<evidence type="ECO:0000256" key="1">
    <source>
        <dbReference type="ARBA" id="ARBA00004202"/>
    </source>
</evidence>
<dbReference type="InterPro" id="IPR027417">
    <property type="entry name" value="P-loop_NTPase"/>
</dbReference>
<dbReference type="Gene3D" id="3.40.50.300">
    <property type="entry name" value="P-loop containing nucleotide triphosphate hydrolases"/>
    <property type="match status" value="1"/>
</dbReference>
<dbReference type="CDD" id="cd03230">
    <property type="entry name" value="ABC_DR_subfamily_A"/>
    <property type="match status" value="1"/>
</dbReference>
<dbReference type="InterPro" id="IPR050763">
    <property type="entry name" value="ABC_transporter_ATP-binding"/>
</dbReference>
<evidence type="ECO:0000256" key="5">
    <source>
        <dbReference type="ARBA" id="ARBA00022840"/>
    </source>
</evidence>
<feature type="domain" description="ABC transporter" evidence="7">
    <location>
        <begin position="6"/>
        <end position="232"/>
    </location>
</feature>
<evidence type="ECO:0000259" key="7">
    <source>
        <dbReference type="PROSITE" id="PS50893"/>
    </source>
</evidence>
<keyword evidence="6" id="KW-0046">Antibiotic resistance</keyword>
<proteinExistence type="inferred from homology"/>
<dbReference type="GO" id="GO:0016887">
    <property type="term" value="F:ATP hydrolysis activity"/>
    <property type="evidence" value="ECO:0007669"/>
    <property type="project" value="InterPro"/>
</dbReference>
<protein>
    <recommendedName>
        <fullName evidence="7">ABC transporter domain-containing protein</fullName>
    </recommendedName>
</protein>
<reference evidence="8 9" key="1">
    <citation type="submission" date="2013-05" db="EMBL/GenBank/DDBJ databases">
        <title>The Genome Sequence of Actinomyces europaeus ACS-120-V-COL10B.</title>
        <authorList>
            <consortium name="The Broad Institute Genomics Platform"/>
            <person name="Earl A."/>
            <person name="Ward D."/>
            <person name="Feldgarden M."/>
            <person name="Gevers D."/>
            <person name="Saerens B."/>
            <person name="Vaneechoutte M."/>
            <person name="Walker B."/>
            <person name="Young S."/>
            <person name="Zeng Q."/>
            <person name="Gargeya S."/>
            <person name="Fitzgerald M."/>
            <person name="Haas B."/>
            <person name="Abouelleil A."/>
            <person name="Allen A.W."/>
            <person name="Alvarado L."/>
            <person name="Arachchi H.M."/>
            <person name="Berlin A.M."/>
            <person name="Chapman S.B."/>
            <person name="Gainer-Dewar J."/>
            <person name="Goldberg J."/>
            <person name="Griggs A."/>
            <person name="Gujja S."/>
            <person name="Hansen M."/>
            <person name="Howarth C."/>
            <person name="Imamovic A."/>
            <person name="Ireland A."/>
            <person name="Larimer J."/>
            <person name="McCowan C."/>
            <person name="Murphy C."/>
            <person name="Pearson M."/>
            <person name="Poon T.W."/>
            <person name="Priest M."/>
            <person name="Roberts A."/>
            <person name="Saif S."/>
            <person name="Shea T."/>
            <person name="Sisk P."/>
            <person name="Sykes S."/>
            <person name="Wortman J."/>
            <person name="Nusbaum C."/>
            <person name="Birren B."/>
        </authorList>
    </citation>
    <scope>NUCLEOTIDE SEQUENCE [LARGE SCALE GENOMIC DNA]</scope>
    <source>
        <strain evidence="8 9">ACS-120-V-Col10b</strain>
    </source>
</reference>
<sequence length="302" mass="32797">MTDPIVDIKDMTVKIKGKTILHDVNLQVEPGSFHGVIGPNGAGKTTLFTTIQGFRAPAHGTVRLLGQNPYPRNVDLLAQIGIQPQLSSFFPKTTLFEHLTVVADLQGAPRSRVSKLIEELGLEHAAKTKVEALSGGERQRLAVATAIIHQPKVLFLDEPTAGLDPETRRNLVTMLQSADLRGMTTLYTTHFLDEAERLCDVVSIIDSGELLVTESPRKLIDDAHLGSTVLLPHSLHQADALSARFGENRVRITKDGVAIRANDTAKLFVELEHLGIDAGGAHVSEGRLEDVYLAITGKDYVA</sequence>
<dbReference type="PROSITE" id="PS50893">
    <property type="entry name" value="ABC_TRANSPORTER_2"/>
    <property type="match status" value="1"/>
</dbReference>
<dbReference type="PANTHER" id="PTHR42711">
    <property type="entry name" value="ABC TRANSPORTER ATP-BINDING PROTEIN"/>
    <property type="match status" value="1"/>
</dbReference>
<keyword evidence="3" id="KW-0813">Transport</keyword>
<accession>A0A9W5RCL5</accession>
<dbReference type="SMART" id="SM00382">
    <property type="entry name" value="AAA"/>
    <property type="match status" value="1"/>
</dbReference>
<dbReference type="GO" id="GO:0005524">
    <property type="term" value="F:ATP binding"/>
    <property type="evidence" value="ECO:0007669"/>
    <property type="project" value="UniProtKB-KW"/>
</dbReference>
<keyword evidence="9" id="KW-1185">Reference proteome</keyword>
<comment type="caution">
    <text evidence="8">The sequence shown here is derived from an EMBL/GenBank/DDBJ whole genome shotgun (WGS) entry which is preliminary data.</text>
</comment>
<dbReference type="PROSITE" id="PS00211">
    <property type="entry name" value="ABC_TRANSPORTER_1"/>
    <property type="match status" value="1"/>
</dbReference>
<dbReference type="InterPro" id="IPR003439">
    <property type="entry name" value="ABC_transporter-like_ATP-bd"/>
</dbReference>
<dbReference type="GO" id="GO:0046677">
    <property type="term" value="P:response to antibiotic"/>
    <property type="evidence" value="ECO:0007669"/>
    <property type="project" value="UniProtKB-KW"/>
</dbReference>
<keyword evidence="4" id="KW-0547">Nucleotide-binding</keyword>
<evidence type="ECO:0000313" key="8">
    <source>
        <dbReference type="EMBL" id="EPD29320.1"/>
    </source>
</evidence>
<dbReference type="PANTHER" id="PTHR42711:SF5">
    <property type="entry name" value="ABC TRANSPORTER ATP-BINDING PROTEIN NATA"/>
    <property type="match status" value="1"/>
</dbReference>
<dbReference type="OrthoDB" id="9804819at2"/>
<dbReference type="Pfam" id="PF00005">
    <property type="entry name" value="ABC_tran"/>
    <property type="match status" value="1"/>
</dbReference>
<comment type="similarity">
    <text evidence="2">Belongs to the ABC transporter superfamily.</text>
</comment>
<dbReference type="AlphaFoldDB" id="A0A9W5RCL5"/>
<dbReference type="RefSeq" id="WP_016444953.1">
    <property type="nucleotide sequence ID" value="NZ_KE150268.1"/>
</dbReference>
<evidence type="ECO:0000313" key="9">
    <source>
        <dbReference type="Proteomes" id="UP000014387"/>
    </source>
</evidence>
<dbReference type="InterPro" id="IPR017871">
    <property type="entry name" value="ABC_transporter-like_CS"/>
</dbReference>
<keyword evidence="5" id="KW-0067">ATP-binding</keyword>
<dbReference type="GO" id="GO:0005886">
    <property type="term" value="C:plasma membrane"/>
    <property type="evidence" value="ECO:0007669"/>
    <property type="project" value="UniProtKB-SubCell"/>
</dbReference>
<dbReference type="Proteomes" id="UP000014387">
    <property type="component" value="Unassembled WGS sequence"/>
</dbReference>